<accession>A0A4R2C3U0</accession>
<dbReference type="PANTHER" id="PTHR10742:SF410">
    <property type="entry name" value="LYSINE-SPECIFIC HISTONE DEMETHYLASE 2"/>
    <property type="match status" value="1"/>
</dbReference>
<dbReference type="Proteomes" id="UP000295351">
    <property type="component" value="Unassembled WGS sequence"/>
</dbReference>
<keyword evidence="9" id="KW-1185">Reference proteome</keyword>
<dbReference type="SUPFAM" id="SSF51905">
    <property type="entry name" value="FAD/NAD(P)-binding domain"/>
    <property type="match status" value="1"/>
</dbReference>
<comment type="catalytic activity">
    <reaction evidence="6">
        <text>L-tryptophan + O2 = indole-3-acetamide + CO2 + H2O</text>
        <dbReference type="Rhea" id="RHEA:16165"/>
        <dbReference type="ChEBI" id="CHEBI:15377"/>
        <dbReference type="ChEBI" id="CHEBI:15379"/>
        <dbReference type="ChEBI" id="CHEBI:16031"/>
        <dbReference type="ChEBI" id="CHEBI:16526"/>
        <dbReference type="ChEBI" id="CHEBI:57912"/>
        <dbReference type="EC" id="1.13.12.3"/>
    </reaction>
</comment>
<comment type="caution">
    <text evidence="8">The sequence shown here is derived from an EMBL/GenBank/DDBJ whole genome shotgun (WGS) entry which is preliminary data.</text>
</comment>
<dbReference type="InterPro" id="IPR050281">
    <property type="entry name" value="Flavin_monoamine_oxidase"/>
</dbReference>
<dbReference type="GO" id="GO:0050361">
    <property type="term" value="F:tryptophan 2-monooxygenase activity"/>
    <property type="evidence" value="ECO:0007669"/>
    <property type="project" value="UniProtKB-EC"/>
</dbReference>
<dbReference type="RefSeq" id="WP_133036837.1">
    <property type="nucleotide sequence ID" value="NZ_BAABEI010000008.1"/>
</dbReference>
<dbReference type="GO" id="GO:0009851">
    <property type="term" value="P:auxin biosynthetic process"/>
    <property type="evidence" value="ECO:0007669"/>
    <property type="project" value="UniProtKB-KW"/>
</dbReference>
<evidence type="ECO:0000259" key="7">
    <source>
        <dbReference type="Pfam" id="PF01593"/>
    </source>
</evidence>
<dbReference type="EC" id="1.13.12.3" evidence="3"/>
<name>A0A4R2C3U0_SHIGR</name>
<evidence type="ECO:0000256" key="2">
    <source>
        <dbReference type="ARBA" id="ARBA00005833"/>
    </source>
</evidence>
<reference evidence="8 9" key="1">
    <citation type="submission" date="2019-03" db="EMBL/GenBank/DDBJ databases">
        <title>Genomic Encyclopedia of Type Strains, Phase IV (KMG-IV): sequencing the most valuable type-strain genomes for metagenomic binning, comparative biology and taxonomic classification.</title>
        <authorList>
            <person name="Goeker M."/>
        </authorList>
    </citation>
    <scope>NUCLEOTIDE SEQUENCE [LARGE SCALE GENOMIC DNA]</scope>
    <source>
        <strain evidence="8 9">DSM 18401</strain>
    </source>
</reference>
<evidence type="ECO:0000313" key="8">
    <source>
        <dbReference type="EMBL" id="TCN34345.1"/>
    </source>
</evidence>
<proteinExistence type="inferred from homology"/>
<evidence type="ECO:0000256" key="4">
    <source>
        <dbReference type="ARBA" id="ARBA00017871"/>
    </source>
</evidence>
<gene>
    <name evidence="8" type="ORF">EV665_1366</name>
</gene>
<evidence type="ECO:0000256" key="6">
    <source>
        <dbReference type="ARBA" id="ARBA00047321"/>
    </source>
</evidence>
<organism evidence="8 9">
    <name type="scientific">Shinella granuli</name>
    <dbReference type="NCBI Taxonomy" id="323621"/>
    <lineage>
        <taxon>Bacteria</taxon>
        <taxon>Pseudomonadati</taxon>
        <taxon>Pseudomonadota</taxon>
        <taxon>Alphaproteobacteria</taxon>
        <taxon>Hyphomicrobiales</taxon>
        <taxon>Rhizobiaceae</taxon>
        <taxon>Shinella</taxon>
    </lineage>
</organism>
<dbReference type="InterPro" id="IPR036188">
    <property type="entry name" value="FAD/NAD-bd_sf"/>
</dbReference>
<dbReference type="AlphaFoldDB" id="A0A4R2C3U0"/>
<keyword evidence="5" id="KW-0073">Auxin biosynthesis</keyword>
<sequence>MKVVIAGAGLGGMTAAWRLAQHGHEVTVLEASNRVGGRSWSEQLPNGEWVERGGEFIRPNEHNFRRVAAELEIPLIPHGIVFDRRWMPDGTRMSIEEMKGYIAKLYSTIDQIVADGDIEASLQTAAAQAFGNAYYENRMYLRVVTSLANDPARVSARAVRHHEWAGPTAGYLEHGARVMNGNNAITLAMHKQLGDVVRFDTAVASIEQTAHGVVMTSTDGREFVGDAGVVAVPLPKLRKLAKDMELPELLRGSIETREMGVAAKISVVARSEAPSRGQQYPNAHWWTWNSTAPDADQGRQALTGFAGGRDTVEKLELQDGGVAWKNKVKAYRTDLDLTDDFIVTNWAEQKFTEGAYSAPGLQWRPEFDSIWDAPVGRLTFAGEHTGYSTLNGAVTTGLRAARIVSDMARA</sequence>
<feature type="domain" description="Amine oxidase" evidence="7">
    <location>
        <begin position="10"/>
        <end position="404"/>
    </location>
</feature>
<dbReference type="InterPro" id="IPR002937">
    <property type="entry name" value="Amino_oxidase"/>
</dbReference>
<evidence type="ECO:0000256" key="5">
    <source>
        <dbReference type="ARBA" id="ARBA00023070"/>
    </source>
</evidence>
<dbReference type="Pfam" id="PF01593">
    <property type="entry name" value="Amino_oxidase"/>
    <property type="match status" value="1"/>
</dbReference>
<evidence type="ECO:0000256" key="3">
    <source>
        <dbReference type="ARBA" id="ARBA00012535"/>
    </source>
</evidence>
<evidence type="ECO:0000313" key="9">
    <source>
        <dbReference type="Proteomes" id="UP000295351"/>
    </source>
</evidence>
<evidence type="ECO:0000256" key="1">
    <source>
        <dbReference type="ARBA" id="ARBA00004814"/>
    </source>
</evidence>
<protein>
    <recommendedName>
        <fullName evidence="4">Tryptophan 2-monooxygenase</fullName>
        <ecNumber evidence="3">1.13.12.3</ecNumber>
    </recommendedName>
</protein>
<comment type="pathway">
    <text evidence="1">Plant hormone metabolism; auxin biosynthesis.</text>
</comment>
<dbReference type="PANTHER" id="PTHR10742">
    <property type="entry name" value="FLAVIN MONOAMINE OXIDASE"/>
    <property type="match status" value="1"/>
</dbReference>
<comment type="similarity">
    <text evidence="2">Belongs to the tryptophan 2-monooxygenase family.</text>
</comment>
<dbReference type="EMBL" id="SLVX01000036">
    <property type="protein sequence ID" value="TCN34345.1"/>
    <property type="molecule type" value="Genomic_DNA"/>
</dbReference>
<dbReference type="Gene3D" id="3.50.50.60">
    <property type="entry name" value="FAD/NAD(P)-binding domain"/>
    <property type="match status" value="1"/>
</dbReference>